<evidence type="ECO:0000313" key="2">
    <source>
        <dbReference type="Proteomes" id="UP000675940"/>
    </source>
</evidence>
<evidence type="ECO:0000313" key="1">
    <source>
        <dbReference type="EMBL" id="MBP0483927.1"/>
    </source>
</evidence>
<dbReference type="Proteomes" id="UP000675940">
    <property type="component" value="Unassembled WGS sequence"/>
</dbReference>
<comment type="caution">
    <text evidence="1">The sequence shown here is derived from an EMBL/GenBank/DDBJ whole genome shotgun (WGS) entry which is preliminary data.</text>
</comment>
<protein>
    <submittedName>
        <fullName evidence="1">Uncharacterized protein</fullName>
    </submittedName>
</protein>
<dbReference type="EMBL" id="JAGISH010000009">
    <property type="protein sequence ID" value="MBP0483927.1"/>
    <property type="molecule type" value="Genomic_DNA"/>
</dbReference>
<organism evidence="1 2">
    <name type="scientific">Sagittula salina</name>
    <dbReference type="NCBI Taxonomy" id="2820268"/>
    <lineage>
        <taxon>Bacteria</taxon>
        <taxon>Pseudomonadati</taxon>
        <taxon>Pseudomonadota</taxon>
        <taxon>Alphaproteobacteria</taxon>
        <taxon>Rhodobacterales</taxon>
        <taxon>Roseobacteraceae</taxon>
        <taxon>Sagittula</taxon>
    </lineage>
</organism>
<proteinExistence type="predicted"/>
<sequence length="82" mass="8684">MSDTTTDALEHALGTMFETAEDNGKQSLTVSVQDLHNAGESDGDLPGDAMARAEQVLREAMRDGDTAAEGEGFAVRFGLPRT</sequence>
<gene>
    <name evidence="1" type="ORF">J5474_15710</name>
</gene>
<reference evidence="1" key="1">
    <citation type="submission" date="2021-03" db="EMBL/GenBank/DDBJ databases">
        <title>Sagittula salina sp. nov. strain M10.9X isolated from the marine waste.</title>
        <authorList>
            <person name="Satari L."/>
            <person name="Molina-Menor E."/>
            <person name="Vidal-Verdu A."/>
            <person name="Pascual J."/>
            <person name="Pereto J."/>
            <person name="Porcar M."/>
        </authorList>
    </citation>
    <scope>NUCLEOTIDE SEQUENCE</scope>
    <source>
        <strain evidence="1">M10.9X</strain>
    </source>
</reference>
<keyword evidence="2" id="KW-1185">Reference proteome</keyword>
<dbReference type="AlphaFoldDB" id="A0A940MU04"/>
<name>A0A940MU04_9RHOB</name>
<dbReference type="RefSeq" id="WP_209361880.1">
    <property type="nucleotide sequence ID" value="NZ_JAGISH010000009.1"/>
</dbReference>
<accession>A0A940MU04</accession>